<evidence type="ECO:0000313" key="3">
    <source>
        <dbReference type="Proteomes" id="UP001597361"/>
    </source>
</evidence>
<reference evidence="3" key="1">
    <citation type="journal article" date="2019" name="Int. J. Syst. Evol. Microbiol.">
        <title>The Global Catalogue of Microorganisms (GCM) 10K type strain sequencing project: providing services to taxonomists for standard genome sequencing and annotation.</title>
        <authorList>
            <consortium name="The Broad Institute Genomics Platform"/>
            <consortium name="The Broad Institute Genome Sequencing Center for Infectious Disease"/>
            <person name="Wu L."/>
            <person name="Ma J."/>
        </authorList>
    </citation>
    <scope>NUCLEOTIDE SEQUENCE [LARGE SCALE GENOMIC DNA]</scope>
    <source>
        <strain evidence="3">CGMCC 1.15180</strain>
    </source>
</reference>
<dbReference type="SUPFAM" id="SSF53448">
    <property type="entry name" value="Nucleotide-diphospho-sugar transferases"/>
    <property type="match status" value="1"/>
</dbReference>
<organism evidence="2 3">
    <name type="scientific">Belliella marina</name>
    <dbReference type="NCBI Taxonomy" id="1644146"/>
    <lineage>
        <taxon>Bacteria</taxon>
        <taxon>Pseudomonadati</taxon>
        <taxon>Bacteroidota</taxon>
        <taxon>Cytophagia</taxon>
        <taxon>Cytophagales</taxon>
        <taxon>Cyclobacteriaceae</taxon>
        <taxon>Belliella</taxon>
    </lineage>
</organism>
<keyword evidence="2" id="KW-0328">Glycosyltransferase</keyword>
<protein>
    <submittedName>
        <fullName evidence="2">Glycosyltransferase</fullName>
        <ecNumber evidence="2">2.4.-.-</ecNumber>
    </submittedName>
</protein>
<name>A0ABW4VS12_9BACT</name>
<gene>
    <name evidence="2" type="ORF">ACFSKL_16315</name>
</gene>
<dbReference type="EMBL" id="JBHUHR010000040">
    <property type="protein sequence ID" value="MFD2036370.1"/>
    <property type="molecule type" value="Genomic_DNA"/>
</dbReference>
<dbReference type="Pfam" id="PF00535">
    <property type="entry name" value="Glycos_transf_2"/>
    <property type="match status" value="1"/>
</dbReference>
<feature type="domain" description="Glycosyltransferase 2-like" evidence="1">
    <location>
        <begin position="6"/>
        <end position="122"/>
    </location>
</feature>
<proteinExistence type="predicted"/>
<dbReference type="InterPro" id="IPR029044">
    <property type="entry name" value="Nucleotide-diphossugar_trans"/>
</dbReference>
<dbReference type="EC" id="2.4.-.-" evidence="2"/>
<sequence length="292" mass="33441">MVFSGFIITYNRSNLILDSISKVLSQSVSPDFLWIIDNSSDSLTLEAVDSLKSKKVKYHHMGSNAGPAGAAAKGLELCAADKADWIYWGDDDDPPTDPLIFEELFSIINFLPNNVKVGQVGLVGQLFDTQKGKIKRIENEVLNREFVLVDNIAGNQIKIINSNVVASNLLPNPKLFFGFEELDFDLKMKNRGFLSFISGELMFKQRVKYNTLNKTSNFNKHYQNNENWRDFYSNRNLLYILWINQMYLGFFNRLTVLLVKPIFNLRYGLKSFFSQVKFALRVFVGFLKLLNA</sequence>
<keyword evidence="3" id="KW-1185">Reference proteome</keyword>
<accession>A0ABW4VS12</accession>
<comment type="caution">
    <text evidence="2">The sequence shown here is derived from an EMBL/GenBank/DDBJ whole genome shotgun (WGS) entry which is preliminary data.</text>
</comment>
<dbReference type="InterPro" id="IPR001173">
    <property type="entry name" value="Glyco_trans_2-like"/>
</dbReference>
<dbReference type="GO" id="GO:0016757">
    <property type="term" value="F:glycosyltransferase activity"/>
    <property type="evidence" value="ECO:0007669"/>
    <property type="project" value="UniProtKB-KW"/>
</dbReference>
<dbReference type="Gene3D" id="3.90.550.10">
    <property type="entry name" value="Spore Coat Polysaccharide Biosynthesis Protein SpsA, Chain A"/>
    <property type="match status" value="1"/>
</dbReference>
<dbReference type="RefSeq" id="WP_376887401.1">
    <property type="nucleotide sequence ID" value="NZ_JBHUHR010000040.1"/>
</dbReference>
<evidence type="ECO:0000313" key="2">
    <source>
        <dbReference type="EMBL" id="MFD2036370.1"/>
    </source>
</evidence>
<evidence type="ECO:0000259" key="1">
    <source>
        <dbReference type="Pfam" id="PF00535"/>
    </source>
</evidence>
<keyword evidence="2" id="KW-0808">Transferase</keyword>
<dbReference type="Proteomes" id="UP001597361">
    <property type="component" value="Unassembled WGS sequence"/>
</dbReference>